<dbReference type="GO" id="GO:0004806">
    <property type="term" value="F:triacylglycerol lipase activity"/>
    <property type="evidence" value="ECO:0007669"/>
    <property type="project" value="TreeGrafter"/>
</dbReference>
<dbReference type="InterPro" id="IPR029058">
    <property type="entry name" value="AB_hydrolase_fold"/>
</dbReference>
<gene>
    <name evidence="2" type="ordered locus">BN6_48860</name>
</gene>
<accession>K0K3L2</accession>
<proteinExistence type="predicted"/>
<dbReference type="PANTHER" id="PTHR43433">
    <property type="entry name" value="HYDROLASE, ALPHA/BETA FOLD FAMILY PROTEIN"/>
    <property type="match status" value="1"/>
</dbReference>
<protein>
    <recommendedName>
        <fullName evidence="1">Peptidase S33 tripeptidyl aminopeptidase-like C-terminal domain-containing protein</fullName>
    </recommendedName>
</protein>
<dbReference type="GO" id="GO:0046503">
    <property type="term" value="P:glycerolipid catabolic process"/>
    <property type="evidence" value="ECO:0007669"/>
    <property type="project" value="TreeGrafter"/>
</dbReference>
<dbReference type="EMBL" id="HE804045">
    <property type="protein sequence ID" value="CCH32157.1"/>
    <property type="molecule type" value="Genomic_DNA"/>
</dbReference>
<dbReference type="SUPFAM" id="SSF53474">
    <property type="entry name" value="alpha/beta-Hydrolases"/>
    <property type="match status" value="1"/>
</dbReference>
<dbReference type="OrthoDB" id="8957634at2"/>
<dbReference type="HOGENOM" id="CLU_020336_0_0_11"/>
<dbReference type="Gene3D" id="3.40.50.1820">
    <property type="entry name" value="alpha/beta hydrolase"/>
    <property type="match status" value="1"/>
</dbReference>
<dbReference type="Pfam" id="PF08386">
    <property type="entry name" value="Abhydrolase_4"/>
    <property type="match status" value="1"/>
</dbReference>
<reference evidence="2 3" key="1">
    <citation type="journal article" date="2012" name="BMC Genomics">
        <title>Complete genome sequence of Saccharothrix espanaensis DSM 44229T and comparison to the other completely sequenced Pseudonocardiaceae.</title>
        <authorList>
            <person name="Strobel T."/>
            <person name="Al-Dilaimi A."/>
            <person name="Blom J."/>
            <person name="Gessner A."/>
            <person name="Kalinowski J."/>
            <person name="Luzhetska M."/>
            <person name="Puhler A."/>
            <person name="Szczepanowski R."/>
            <person name="Bechthold A."/>
            <person name="Ruckert C."/>
        </authorList>
    </citation>
    <scope>NUCLEOTIDE SEQUENCE [LARGE SCALE GENOMIC DNA]</scope>
    <source>
        <strain evidence="3">ATCC 51144 / DSM 44229 / JCM 9112 / NBRC 15066 / NRRL 15764</strain>
    </source>
</reference>
<dbReference type="Proteomes" id="UP000006281">
    <property type="component" value="Chromosome"/>
</dbReference>
<dbReference type="PANTHER" id="PTHR43433:SF5">
    <property type="entry name" value="AB HYDROLASE-1 DOMAIN-CONTAINING PROTEIN"/>
    <property type="match status" value="1"/>
</dbReference>
<evidence type="ECO:0000313" key="3">
    <source>
        <dbReference type="Proteomes" id="UP000006281"/>
    </source>
</evidence>
<dbReference type="RefSeq" id="WP_015102269.1">
    <property type="nucleotide sequence ID" value="NC_019673.1"/>
</dbReference>
<sequence length="183" mass="19643">MGGLIGQLPAVDHADRLRSVTLTHTGALDMGTTGEAPALEGERLERLIALAVPGADEESELARRVALWREMHGDVLPFDEAEYRRLEERAVAHAGTFAPSTAHIRLGAEPLPRGADDLRRATTPTLVVQGGLDPFYPPGFGRHLAALLPDATLLEIPGMGHALPAAVHHTIADAILDHIRRHP</sequence>
<name>K0K3L2_SACES</name>
<dbReference type="KEGG" id="sesp:BN6_48860"/>
<evidence type="ECO:0000259" key="1">
    <source>
        <dbReference type="Pfam" id="PF08386"/>
    </source>
</evidence>
<dbReference type="InterPro" id="IPR050471">
    <property type="entry name" value="AB_hydrolase"/>
</dbReference>
<dbReference type="PATRIC" id="fig|1179773.3.peg.4901"/>
<dbReference type="BioCyc" id="SESP1179773:BN6_RS23630-MONOMER"/>
<dbReference type="STRING" id="1179773.BN6_48860"/>
<evidence type="ECO:0000313" key="2">
    <source>
        <dbReference type="EMBL" id="CCH32157.1"/>
    </source>
</evidence>
<feature type="domain" description="Peptidase S33 tripeptidyl aminopeptidase-like C-terminal" evidence="1">
    <location>
        <begin position="120"/>
        <end position="176"/>
    </location>
</feature>
<dbReference type="AlphaFoldDB" id="K0K3L2"/>
<organism evidence="2 3">
    <name type="scientific">Saccharothrix espanaensis (strain ATCC 51144 / DSM 44229 / JCM 9112 / NBRC 15066 / NRRL 15764)</name>
    <dbReference type="NCBI Taxonomy" id="1179773"/>
    <lineage>
        <taxon>Bacteria</taxon>
        <taxon>Bacillati</taxon>
        <taxon>Actinomycetota</taxon>
        <taxon>Actinomycetes</taxon>
        <taxon>Pseudonocardiales</taxon>
        <taxon>Pseudonocardiaceae</taxon>
        <taxon>Saccharothrix</taxon>
    </lineage>
</organism>
<dbReference type="eggNOG" id="COG2267">
    <property type="taxonomic scope" value="Bacteria"/>
</dbReference>
<dbReference type="InterPro" id="IPR013595">
    <property type="entry name" value="Pept_S33_TAP-like_C"/>
</dbReference>
<keyword evidence="3" id="KW-1185">Reference proteome</keyword>